<keyword evidence="2" id="KW-1003">Cell membrane</keyword>
<feature type="transmembrane region" description="Helical" evidence="7">
    <location>
        <begin position="94"/>
        <end position="114"/>
    </location>
</feature>
<evidence type="ECO:0000256" key="2">
    <source>
        <dbReference type="ARBA" id="ARBA00022475"/>
    </source>
</evidence>
<dbReference type="PANTHER" id="PTHR30106:SF1">
    <property type="entry name" value="UPF0324 MEMBRANE PROTEIN FN0533"/>
    <property type="match status" value="1"/>
</dbReference>
<gene>
    <name evidence="8" type="ORF">BGW38_010907</name>
</gene>
<dbReference type="AlphaFoldDB" id="A0A9P6KF76"/>
<keyword evidence="3 7" id="KW-0812">Transmembrane</keyword>
<dbReference type="Proteomes" id="UP000780801">
    <property type="component" value="Unassembled WGS sequence"/>
</dbReference>
<protein>
    <recommendedName>
        <fullName evidence="10">Membrane protein YadS</fullName>
    </recommendedName>
</protein>
<evidence type="ECO:0000256" key="3">
    <source>
        <dbReference type="ARBA" id="ARBA00022692"/>
    </source>
</evidence>
<feature type="transmembrane region" description="Helical" evidence="7">
    <location>
        <begin position="498"/>
        <end position="521"/>
    </location>
</feature>
<feature type="transmembrane region" description="Helical" evidence="7">
    <location>
        <begin position="533"/>
        <end position="559"/>
    </location>
</feature>
<dbReference type="Pfam" id="PF03601">
    <property type="entry name" value="Cons_hypoth698"/>
    <property type="match status" value="1"/>
</dbReference>
<keyword evidence="9" id="KW-1185">Reference proteome</keyword>
<feature type="transmembrane region" description="Helical" evidence="7">
    <location>
        <begin position="475"/>
        <end position="492"/>
    </location>
</feature>
<reference evidence="8" key="1">
    <citation type="journal article" date="2020" name="Fungal Divers.">
        <title>Resolving the Mortierellaceae phylogeny through synthesis of multi-gene phylogenetics and phylogenomics.</title>
        <authorList>
            <person name="Vandepol N."/>
            <person name="Liber J."/>
            <person name="Desiro A."/>
            <person name="Na H."/>
            <person name="Kennedy M."/>
            <person name="Barry K."/>
            <person name="Grigoriev I.V."/>
            <person name="Miller A.N."/>
            <person name="O'Donnell K."/>
            <person name="Stajich J.E."/>
            <person name="Bonito G."/>
        </authorList>
    </citation>
    <scope>NUCLEOTIDE SEQUENCE</scope>
    <source>
        <strain evidence="8">KOD1015</strain>
    </source>
</reference>
<name>A0A9P6KF76_9FUNG</name>
<dbReference type="InterPro" id="IPR018383">
    <property type="entry name" value="UPF0324_pro"/>
</dbReference>
<feature type="transmembrane region" description="Helical" evidence="7">
    <location>
        <begin position="296"/>
        <end position="320"/>
    </location>
</feature>
<feature type="region of interest" description="Disordered" evidence="6">
    <location>
        <begin position="419"/>
        <end position="447"/>
    </location>
</feature>
<dbReference type="PANTHER" id="PTHR30106">
    <property type="entry name" value="INNER MEMBRANE PROTEIN YEIH-RELATED"/>
    <property type="match status" value="1"/>
</dbReference>
<evidence type="ECO:0008006" key="10">
    <source>
        <dbReference type="Google" id="ProtNLM"/>
    </source>
</evidence>
<feature type="transmembrane region" description="Helical" evidence="7">
    <location>
        <begin position="326"/>
        <end position="346"/>
    </location>
</feature>
<sequence length="562" mass="61530">MPTLHCVFQSSDPESPTFKASKLNAASRIPSLMDTELSDLALSRKPSNKHVPVTEDELDLPGYKEPSSQNCLGRTRAFLQRHPWLMGWNHEDWWPCWIGLFLFFLVSVSVHYSIEGAHFQPWTSNPFDSLHTRPNLGLIVLAPLQGLLVFLAVYATGAKNWREFYKGFMVIYALSFLSKWLASQKNIKSASIGDSIWAILFGTLLRNIMTGGSTPSTSGTTPGAAAQSRPLPGWLKVAQQTELYIAISLVLLCIDVAVLRPLAPRALFVSWVDTPTLFIFVAIMGSAWLRIDLQTAIIMSGATFICGSSAAIALSSSLAAGSKADLPIAIISVFTIPSIIALPYIAKAIGISAQVAGAWFGGCIDSTGAVIAAAAIYGDPGNVAVETSAVVKMVQNVLIGPISVGVAVAWTHREQRRRRAMRSSVPEELTERDTTIDNNDSSDAVRGRLSRTESSLSSLKPIPYRTLLWQRFPKFVLGFIMTAVLFNTVVPLKDRPKVNSFSFMVGEWFSTMSFVSIGLGLQFHELRREARMLLKLTTLYAAAQLVDILSTFGLAYVAFELF</sequence>
<dbReference type="GO" id="GO:0005886">
    <property type="term" value="C:plasma membrane"/>
    <property type="evidence" value="ECO:0007669"/>
    <property type="project" value="UniProtKB-SubCell"/>
</dbReference>
<evidence type="ECO:0000256" key="6">
    <source>
        <dbReference type="SAM" id="MobiDB-lite"/>
    </source>
</evidence>
<keyword evidence="5 7" id="KW-0472">Membrane</keyword>
<evidence type="ECO:0000256" key="4">
    <source>
        <dbReference type="ARBA" id="ARBA00022989"/>
    </source>
</evidence>
<dbReference type="OrthoDB" id="2362862at2759"/>
<keyword evidence="4 7" id="KW-1133">Transmembrane helix</keyword>
<evidence type="ECO:0000256" key="5">
    <source>
        <dbReference type="ARBA" id="ARBA00023136"/>
    </source>
</evidence>
<accession>A0A9P6KF76</accession>
<comment type="subcellular location">
    <subcellularLocation>
        <location evidence="1">Cell membrane</location>
        <topology evidence="1">Multi-pass membrane protein</topology>
    </subcellularLocation>
</comment>
<comment type="caution">
    <text evidence="8">The sequence shown here is derived from an EMBL/GenBank/DDBJ whole genome shotgun (WGS) entry which is preliminary data.</text>
</comment>
<proteinExistence type="predicted"/>
<evidence type="ECO:0000313" key="9">
    <source>
        <dbReference type="Proteomes" id="UP000780801"/>
    </source>
</evidence>
<evidence type="ECO:0000256" key="7">
    <source>
        <dbReference type="SAM" id="Phobius"/>
    </source>
</evidence>
<evidence type="ECO:0000256" key="1">
    <source>
        <dbReference type="ARBA" id="ARBA00004651"/>
    </source>
</evidence>
<evidence type="ECO:0000313" key="8">
    <source>
        <dbReference type="EMBL" id="KAF9582668.1"/>
    </source>
</evidence>
<organism evidence="8 9">
    <name type="scientific">Lunasporangiospora selenospora</name>
    <dbReference type="NCBI Taxonomy" id="979761"/>
    <lineage>
        <taxon>Eukaryota</taxon>
        <taxon>Fungi</taxon>
        <taxon>Fungi incertae sedis</taxon>
        <taxon>Mucoromycota</taxon>
        <taxon>Mortierellomycotina</taxon>
        <taxon>Mortierellomycetes</taxon>
        <taxon>Mortierellales</taxon>
        <taxon>Mortierellaceae</taxon>
        <taxon>Lunasporangiospora</taxon>
    </lineage>
</organism>
<feature type="transmembrane region" description="Helical" evidence="7">
    <location>
        <begin position="135"/>
        <end position="158"/>
    </location>
</feature>
<dbReference type="EMBL" id="JAABOA010000968">
    <property type="protein sequence ID" value="KAF9582668.1"/>
    <property type="molecule type" value="Genomic_DNA"/>
</dbReference>
<feature type="transmembrane region" description="Helical" evidence="7">
    <location>
        <begin position="389"/>
        <end position="412"/>
    </location>
</feature>
<feature type="transmembrane region" description="Helical" evidence="7">
    <location>
        <begin position="268"/>
        <end position="289"/>
    </location>
</feature>
<feature type="transmembrane region" description="Helical" evidence="7">
    <location>
        <begin position="358"/>
        <end position="377"/>
    </location>
</feature>
<feature type="transmembrane region" description="Helical" evidence="7">
    <location>
        <begin position="243"/>
        <end position="262"/>
    </location>
</feature>